<keyword evidence="5 6" id="KW-0472">Membrane</keyword>
<comment type="similarity">
    <text evidence="2">Belongs to the oxidase-dependent Fe transporter (OFeT) (TC 9.A.10.1) family.</text>
</comment>
<evidence type="ECO:0000313" key="8">
    <source>
        <dbReference type="Proteomes" id="UP001171111"/>
    </source>
</evidence>
<evidence type="ECO:0000256" key="5">
    <source>
        <dbReference type="ARBA" id="ARBA00023136"/>
    </source>
</evidence>
<proteinExistence type="inferred from homology"/>
<dbReference type="Proteomes" id="UP001171111">
    <property type="component" value="Unassembled WGS sequence"/>
</dbReference>
<feature type="transmembrane region" description="Helical" evidence="6">
    <location>
        <begin position="305"/>
        <end position="327"/>
    </location>
</feature>
<comment type="subcellular location">
    <subcellularLocation>
        <location evidence="1">Membrane</location>
        <topology evidence="1">Multi-pass membrane protein</topology>
    </subcellularLocation>
</comment>
<dbReference type="InterPro" id="IPR004923">
    <property type="entry name" value="FTR1/Fip1/EfeU"/>
</dbReference>
<gene>
    <name evidence="7" type="ORF">Q2362_01140</name>
</gene>
<organism evidence="7 8">
    <name type="scientific">Campylobacter magnus</name>
    <dbReference type="NCBI Taxonomy" id="3026462"/>
    <lineage>
        <taxon>Bacteria</taxon>
        <taxon>Pseudomonadati</taxon>
        <taxon>Campylobacterota</taxon>
        <taxon>Epsilonproteobacteria</taxon>
        <taxon>Campylobacterales</taxon>
        <taxon>Campylobacteraceae</taxon>
        <taxon>Campylobacter</taxon>
    </lineage>
</organism>
<feature type="transmembrane region" description="Helical" evidence="6">
    <location>
        <begin position="531"/>
        <end position="550"/>
    </location>
</feature>
<evidence type="ECO:0000256" key="6">
    <source>
        <dbReference type="SAM" id="Phobius"/>
    </source>
</evidence>
<name>A0ABT8T530_9BACT</name>
<dbReference type="Pfam" id="PF03239">
    <property type="entry name" value="FTR1"/>
    <property type="match status" value="1"/>
</dbReference>
<dbReference type="PANTHER" id="PTHR31632">
    <property type="entry name" value="IRON TRANSPORTER FTH1"/>
    <property type="match status" value="1"/>
</dbReference>
<feature type="transmembrane region" description="Helical" evidence="6">
    <location>
        <begin position="409"/>
        <end position="427"/>
    </location>
</feature>
<dbReference type="PANTHER" id="PTHR31632:SF2">
    <property type="entry name" value="PLASMA MEMBRANE IRON PERMEASE"/>
    <property type="match status" value="1"/>
</dbReference>
<evidence type="ECO:0000256" key="2">
    <source>
        <dbReference type="ARBA" id="ARBA00008333"/>
    </source>
</evidence>
<reference evidence="7 8" key="1">
    <citation type="submission" date="2023-06" db="EMBL/GenBank/DDBJ databases">
        <title>Campylobacter magnum sp. nov., isolated from cecal contents of domestic pigs (Sus scrofa domesticus).</title>
        <authorList>
            <person name="Papic B."/>
            <person name="Gruntar I."/>
        </authorList>
    </citation>
    <scope>NUCLEOTIDE SEQUENCE [LARGE SCALE GENOMIC DNA]</scope>
    <source>
        <strain evidence="8">34484-21</strain>
    </source>
</reference>
<keyword evidence="3 6" id="KW-0812">Transmembrane</keyword>
<feature type="transmembrane region" description="Helical" evidence="6">
    <location>
        <begin position="479"/>
        <end position="499"/>
    </location>
</feature>
<comment type="caution">
    <text evidence="7">The sequence shown here is derived from an EMBL/GenBank/DDBJ whole genome shotgun (WGS) entry which is preliminary data.</text>
</comment>
<dbReference type="RefSeq" id="WP_302243446.1">
    <property type="nucleotide sequence ID" value="NZ_JAULJQ010000001.1"/>
</dbReference>
<keyword evidence="4 6" id="KW-1133">Transmembrane helix</keyword>
<accession>A0ABT8T530</accession>
<keyword evidence="8" id="KW-1185">Reference proteome</keyword>
<feature type="transmembrane region" description="Helical" evidence="6">
    <location>
        <begin position="370"/>
        <end position="389"/>
    </location>
</feature>
<feature type="transmembrane region" description="Helical" evidence="6">
    <location>
        <begin position="447"/>
        <end position="467"/>
    </location>
</feature>
<sequence length="562" mass="60771">MKKYILVLLLICASVFGQQLSLGSFFVRISDSLDCAKANDFSCVSVQLSAFELSFNTIEQSSSPAARGVKMALSTAKKELSSASLEALSIALVAFEKEQNPINYQALIKNFEKKVMPAFRAFEAATPNGEMGELQLVYKKLYDTWQRNERVVGDLSSAHYGKIETAMAMYRLAMLNEPMDRAAMSEQVGLIKGYLAEFLAGKYQNASSENGGASGLLAGLAGLKTALENIGKDDKKAKAEILSFITAWPAFEGEIRTRDARLYNRIESDLPSIATNLSANKANLEDIIWGIEALDLNAGYNAIDVALVLIREGLEALLIIIALFVALKTSTKAKVAISLGSGLGVVLSVATAVLLATLLPLDNADVDREILEGFVGIVAVGVMVFIIAWLHSKSSAKAWEQFVKNQAKILAGGSVLCLGGLAFLAVFREGAETILFYAAMLPKTEIAHFGGGLALGVIVLGIFAYFMDYITKKIPMRHIFRVMSLLLYALGFKILGMSVHGLELTGVIDSTIIQGLPSISFIGFYNSIESISAQVIYILAVLALFAFFSLKEQKSTLRVARA</sequence>
<dbReference type="EMBL" id="JAULJQ010000001">
    <property type="protein sequence ID" value="MDO2408704.1"/>
    <property type="molecule type" value="Genomic_DNA"/>
</dbReference>
<protein>
    <submittedName>
        <fullName evidence="7">FTR1 family protein</fullName>
    </submittedName>
</protein>
<evidence type="ECO:0000256" key="4">
    <source>
        <dbReference type="ARBA" id="ARBA00022989"/>
    </source>
</evidence>
<feature type="transmembrane region" description="Helical" evidence="6">
    <location>
        <begin position="339"/>
        <end position="358"/>
    </location>
</feature>
<evidence type="ECO:0000256" key="3">
    <source>
        <dbReference type="ARBA" id="ARBA00022692"/>
    </source>
</evidence>
<evidence type="ECO:0000256" key="1">
    <source>
        <dbReference type="ARBA" id="ARBA00004141"/>
    </source>
</evidence>
<evidence type="ECO:0000313" key="7">
    <source>
        <dbReference type="EMBL" id="MDO2408704.1"/>
    </source>
</evidence>